<keyword evidence="6 8" id="KW-0472">Membrane</keyword>
<keyword evidence="5 8" id="KW-1133">Transmembrane helix</keyword>
<dbReference type="Gene3D" id="3.30.70.270">
    <property type="match status" value="1"/>
</dbReference>
<organism evidence="10 11">
    <name type="scientific">Ferrovibrio terrae</name>
    <dbReference type="NCBI Taxonomy" id="2594003"/>
    <lineage>
        <taxon>Bacteria</taxon>
        <taxon>Pseudomonadati</taxon>
        <taxon>Pseudomonadota</taxon>
        <taxon>Alphaproteobacteria</taxon>
        <taxon>Rhodospirillales</taxon>
        <taxon>Rhodospirillaceae</taxon>
        <taxon>Ferrovibrio</taxon>
    </lineage>
</organism>
<sequence length="489" mass="55390">MRLVLGGKRVLVATVTLLLLVGFLATSLASYFVSRQSLRDAVIETELPLTSDNIYSEIQKDLIQPIVISSVMATDTFLRDWVLDGEEDPERITQYLHAIKERYSAITSFFVSDRTRVYYHADGILKRVDQNEPRDEWYYRVRDMILPYEINVDPDLANQDTMTIFINYRVMDYSGNFLGASGIGLTVNAVRTLIDDYQSRFGRTVYFADGQGRIVLVGADNSVPESEVMQRGNLGEMYPQWSPRQTRTFEYDYRGSTRFLNVRFIPELGWYLLVEKEADSDVAQIRRALYINLLICIVITALVLLATWLTISRFQRRLEAMATTDKLTGLASRHAYDILIDQALRDARRLNQPLSVVMVDADHFKPINDQAGHLAGDRVLIGIANAIRASLRSSDLICRWGGDEFLVVLRNCDLFNAERLGETIRQTVENAAFTFNGSAIPVTVSVGIAVLRSDDDAETFIGRADVALYRAKQDGRNLMRSDTRMQAAD</sequence>
<dbReference type="InterPro" id="IPR029787">
    <property type="entry name" value="Nucleotide_cyclase"/>
</dbReference>
<protein>
    <recommendedName>
        <fullName evidence="2">diguanylate cyclase</fullName>
        <ecNumber evidence="2">2.7.7.65</ecNumber>
    </recommendedName>
</protein>
<dbReference type="OrthoDB" id="9812260at2"/>
<dbReference type="InterPro" id="IPR000160">
    <property type="entry name" value="GGDEF_dom"/>
</dbReference>
<evidence type="ECO:0000256" key="2">
    <source>
        <dbReference type="ARBA" id="ARBA00012528"/>
    </source>
</evidence>
<dbReference type="EC" id="2.7.7.65" evidence="2"/>
<dbReference type="PANTHER" id="PTHR45138:SF9">
    <property type="entry name" value="DIGUANYLATE CYCLASE DGCM-RELATED"/>
    <property type="match status" value="1"/>
</dbReference>
<keyword evidence="3" id="KW-1003">Cell membrane</keyword>
<dbReference type="AlphaFoldDB" id="A0A516H5V7"/>
<evidence type="ECO:0000313" key="10">
    <source>
        <dbReference type="EMBL" id="QDO99105.1"/>
    </source>
</evidence>
<keyword evidence="11" id="KW-1185">Reference proteome</keyword>
<evidence type="ECO:0000256" key="3">
    <source>
        <dbReference type="ARBA" id="ARBA00022475"/>
    </source>
</evidence>
<comment type="catalytic activity">
    <reaction evidence="7">
        <text>2 GTP = 3',3'-c-di-GMP + 2 diphosphate</text>
        <dbReference type="Rhea" id="RHEA:24898"/>
        <dbReference type="ChEBI" id="CHEBI:33019"/>
        <dbReference type="ChEBI" id="CHEBI:37565"/>
        <dbReference type="ChEBI" id="CHEBI:58805"/>
        <dbReference type="EC" id="2.7.7.65"/>
    </reaction>
</comment>
<dbReference type="GO" id="GO:0043709">
    <property type="term" value="P:cell adhesion involved in single-species biofilm formation"/>
    <property type="evidence" value="ECO:0007669"/>
    <property type="project" value="TreeGrafter"/>
</dbReference>
<evidence type="ECO:0000256" key="6">
    <source>
        <dbReference type="ARBA" id="ARBA00023136"/>
    </source>
</evidence>
<reference evidence="10 11" key="1">
    <citation type="submission" date="2019-07" db="EMBL/GenBank/DDBJ databases">
        <title>Genome sequencing for Ferrovibrio sp. K5.</title>
        <authorList>
            <person name="Park S.-J."/>
        </authorList>
    </citation>
    <scope>NUCLEOTIDE SEQUENCE [LARGE SCALE GENOMIC DNA]</scope>
    <source>
        <strain evidence="10 11">K5</strain>
    </source>
</reference>
<dbReference type="GO" id="GO:1902201">
    <property type="term" value="P:negative regulation of bacterial-type flagellum-dependent cell motility"/>
    <property type="evidence" value="ECO:0007669"/>
    <property type="project" value="TreeGrafter"/>
</dbReference>
<dbReference type="FunFam" id="3.30.70.270:FF:000001">
    <property type="entry name" value="Diguanylate cyclase domain protein"/>
    <property type="match status" value="1"/>
</dbReference>
<dbReference type="GO" id="GO:0005886">
    <property type="term" value="C:plasma membrane"/>
    <property type="evidence" value="ECO:0007669"/>
    <property type="project" value="UniProtKB-SubCell"/>
</dbReference>
<evidence type="ECO:0000256" key="1">
    <source>
        <dbReference type="ARBA" id="ARBA00004651"/>
    </source>
</evidence>
<dbReference type="Proteomes" id="UP000317496">
    <property type="component" value="Chromosome"/>
</dbReference>
<evidence type="ECO:0000259" key="9">
    <source>
        <dbReference type="PROSITE" id="PS50887"/>
    </source>
</evidence>
<dbReference type="InterPro" id="IPR050469">
    <property type="entry name" value="Diguanylate_Cyclase"/>
</dbReference>
<dbReference type="KEGG" id="fer:FNB15_18320"/>
<gene>
    <name evidence="10" type="ORF">FNB15_18320</name>
</gene>
<feature type="transmembrane region" description="Helical" evidence="8">
    <location>
        <begin position="289"/>
        <end position="311"/>
    </location>
</feature>
<dbReference type="CDD" id="cd01949">
    <property type="entry name" value="GGDEF"/>
    <property type="match status" value="1"/>
</dbReference>
<dbReference type="Pfam" id="PF02743">
    <property type="entry name" value="dCache_1"/>
    <property type="match status" value="1"/>
</dbReference>
<dbReference type="PROSITE" id="PS50887">
    <property type="entry name" value="GGDEF"/>
    <property type="match status" value="1"/>
</dbReference>
<evidence type="ECO:0000256" key="7">
    <source>
        <dbReference type="ARBA" id="ARBA00034247"/>
    </source>
</evidence>
<accession>A0A516H5V7</accession>
<dbReference type="InterPro" id="IPR033479">
    <property type="entry name" value="dCache_1"/>
</dbReference>
<dbReference type="Pfam" id="PF00990">
    <property type="entry name" value="GGDEF"/>
    <property type="match status" value="1"/>
</dbReference>
<proteinExistence type="predicted"/>
<evidence type="ECO:0000256" key="4">
    <source>
        <dbReference type="ARBA" id="ARBA00022692"/>
    </source>
</evidence>
<keyword evidence="4 8" id="KW-0812">Transmembrane</keyword>
<dbReference type="GO" id="GO:0052621">
    <property type="term" value="F:diguanylate cyclase activity"/>
    <property type="evidence" value="ECO:0007669"/>
    <property type="project" value="UniProtKB-EC"/>
</dbReference>
<feature type="domain" description="GGDEF" evidence="9">
    <location>
        <begin position="352"/>
        <end position="484"/>
    </location>
</feature>
<evidence type="ECO:0000256" key="8">
    <source>
        <dbReference type="SAM" id="Phobius"/>
    </source>
</evidence>
<name>A0A516H5V7_9PROT</name>
<dbReference type="SUPFAM" id="SSF55073">
    <property type="entry name" value="Nucleotide cyclase"/>
    <property type="match status" value="1"/>
</dbReference>
<dbReference type="RefSeq" id="WP_144258101.1">
    <property type="nucleotide sequence ID" value="NZ_CP041636.1"/>
</dbReference>
<dbReference type="PANTHER" id="PTHR45138">
    <property type="entry name" value="REGULATORY COMPONENTS OF SENSORY TRANSDUCTION SYSTEM"/>
    <property type="match status" value="1"/>
</dbReference>
<evidence type="ECO:0000313" key="11">
    <source>
        <dbReference type="Proteomes" id="UP000317496"/>
    </source>
</evidence>
<comment type="subcellular location">
    <subcellularLocation>
        <location evidence="1">Cell membrane</location>
        <topology evidence="1">Multi-pass membrane protein</topology>
    </subcellularLocation>
</comment>
<evidence type="ECO:0000256" key="5">
    <source>
        <dbReference type="ARBA" id="ARBA00022989"/>
    </source>
</evidence>
<dbReference type="InterPro" id="IPR043128">
    <property type="entry name" value="Rev_trsase/Diguanyl_cyclase"/>
</dbReference>
<dbReference type="EMBL" id="CP041636">
    <property type="protein sequence ID" value="QDO99105.1"/>
    <property type="molecule type" value="Genomic_DNA"/>
</dbReference>
<dbReference type="NCBIfam" id="TIGR00254">
    <property type="entry name" value="GGDEF"/>
    <property type="match status" value="1"/>
</dbReference>
<dbReference type="SMART" id="SM00267">
    <property type="entry name" value="GGDEF"/>
    <property type="match status" value="1"/>
</dbReference>